<proteinExistence type="predicted"/>
<evidence type="ECO:0000259" key="1">
    <source>
        <dbReference type="Pfam" id="PF05057"/>
    </source>
</evidence>
<sequence length="496" mass="55420">MLADKFQLTAGTGPCSRDDICVEIQVSYHGKPSSYSLSKSFGHSNANCKLAAMEKLAPAPDVVFASLDSPNLPLMIAAKFCLYTPNSIPVSYLIPIPTRYYSGQTPCLLSGLQFRPRKEEQMMRKISIGQFVNRPKLAEKRDAEYASGDLDVMGVTASMAKKSPVHLIMMVHGLNGSASDWKFAAEQLAKRLPDTVLVHCSECNAAKLTFDGVDLMGERLADEVMILIRRWPGMQKISFVAHSLGGLVARYAVGRLYEPPREGNCLSKENSSHLRRSLEELCKGRIAGLEPVNFITFATPHLGSRGHKQLPFLCGLSFLERQASQTAHLIAGRSGKHLFLIDNDDGRPPLLLRMSTDTDDLKFISGLRSFKRRVAYANVNFDYVVGWGTSSIRRQHELPKVNVLVKDDDYPHIVYIEHETSEDASLQPSSHVDSQGIDFEEEMIRGLAQLPWERVHVSFHNSKQRFVAHNTIQVKSYWVNSDGADVIFHMIDNFLL</sequence>
<protein>
    <recommendedName>
        <fullName evidence="1">DUF676 domain-containing protein</fullName>
    </recommendedName>
</protein>
<dbReference type="Pfam" id="PF05057">
    <property type="entry name" value="DUF676"/>
    <property type="match status" value="1"/>
</dbReference>
<organism evidence="2 3">
    <name type="scientific">Nepenthes gracilis</name>
    <name type="common">Slender pitcher plant</name>
    <dbReference type="NCBI Taxonomy" id="150966"/>
    <lineage>
        <taxon>Eukaryota</taxon>
        <taxon>Viridiplantae</taxon>
        <taxon>Streptophyta</taxon>
        <taxon>Embryophyta</taxon>
        <taxon>Tracheophyta</taxon>
        <taxon>Spermatophyta</taxon>
        <taxon>Magnoliopsida</taxon>
        <taxon>eudicotyledons</taxon>
        <taxon>Gunneridae</taxon>
        <taxon>Pentapetalae</taxon>
        <taxon>Caryophyllales</taxon>
        <taxon>Nepenthaceae</taxon>
        <taxon>Nepenthes</taxon>
    </lineage>
</organism>
<dbReference type="EMBL" id="BSYO01000016">
    <property type="protein sequence ID" value="GMH16635.1"/>
    <property type="molecule type" value="Genomic_DNA"/>
</dbReference>
<dbReference type="Gene3D" id="3.40.50.1820">
    <property type="entry name" value="alpha/beta hydrolase"/>
    <property type="match status" value="1"/>
</dbReference>
<dbReference type="AlphaFoldDB" id="A0AAD3XUB0"/>
<gene>
    <name evidence="2" type="ORF">Nepgr_018476</name>
</gene>
<name>A0AAD3XUB0_NEPGR</name>
<evidence type="ECO:0000313" key="3">
    <source>
        <dbReference type="Proteomes" id="UP001279734"/>
    </source>
</evidence>
<dbReference type="InterPro" id="IPR007751">
    <property type="entry name" value="DUF676_lipase-like"/>
</dbReference>
<comment type="caution">
    <text evidence="2">The sequence shown here is derived from an EMBL/GenBank/DDBJ whole genome shotgun (WGS) entry which is preliminary data.</text>
</comment>
<keyword evidence="3" id="KW-1185">Reference proteome</keyword>
<dbReference type="FunFam" id="3.40.50.1820:FF:000180">
    <property type="entry name" value="Putative lipase ROG1"/>
    <property type="match status" value="1"/>
</dbReference>
<dbReference type="SUPFAM" id="SSF53474">
    <property type="entry name" value="alpha/beta-Hydrolases"/>
    <property type="match status" value="1"/>
</dbReference>
<feature type="domain" description="DUF676" evidence="1">
    <location>
        <begin position="162"/>
        <end position="389"/>
    </location>
</feature>
<dbReference type="Proteomes" id="UP001279734">
    <property type="component" value="Unassembled WGS sequence"/>
</dbReference>
<dbReference type="InterPro" id="IPR044294">
    <property type="entry name" value="Lipase-like"/>
</dbReference>
<accession>A0AAD3XUB0</accession>
<dbReference type="PANTHER" id="PTHR12482">
    <property type="entry name" value="LIPASE ROG1-RELATED-RELATED"/>
    <property type="match status" value="1"/>
</dbReference>
<reference evidence="2" key="1">
    <citation type="submission" date="2023-05" db="EMBL/GenBank/DDBJ databases">
        <title>Nepenthes gracilis genome sequencing.</title>
        <authorList>
            <person name="Fukushima K."/>
        </authorList>
    </citation>
    <scope>NUCLEOTIDE SEQUENCE</scope>
    <source>
        <strain evidence="2">SING2019-196</strain>
    </source>
</reference>
<dbReference type="PANTHER" id="PTHR12482:SF4">
    <property type="entry name" value="ALPHA_BETA-HYDROLASES SUPERFAMILY PROTEIN"/>
    <property type="match status" value="1"/>
</dbReference>
<evidence type="ECO:0000313" key="2">
    <source>
        <dbReference type="EMBL" id="GMH16635.1"/>
    </source>
</evidence>
<dbReference type="InterPro" id="IPR029058">
    <property type="entry name" value="AB_hydrolase_fold"/>
</dbReference>